<dbReference type="Proteomes" id="UP000261284">
    <property type="component" value="Unassembled WGS sequence"/>
</dbReference>
<accession>A0A3E1NHR1</accession>
<name>A0A3E1NHR1_9BACT</name>
<evidence type="ECO:0000256" key="1">
    <source>
        <dbReference type="SAM" id="SignalP"/>
    </source>
</evidence>
<organism evidence="2 3">
    <name type="scientific">Deminuibacter soli</name>
    <dbReference type="NCBI Taxonomy" id="2291815"/>
    <lineage>
        <taxon>Bacteria</taxon>
        <taxon>Pseudomonadati</taxon>
        <taxon>Bacteroidota</taxon>
        <taxon>Chitinophagia</taxon>
        <taxon>Chitinophagales</taxon>
        <taxon>Chitinophagaceae</taxon>
        <taxon>Deminuibacter</taxon>
    </lineage>
</organism>
<evidence type="ECO:0000313" key="2">
    <source>
        <dbReference type="EMBL" id="RFM27384.1"/>
    </source>
</evidence>
<protein>
    <submittedName>
        <fullName evidence="2">Type IX secretion system membrane protein PorP/SprF</fullName>
    </submittedName>
</protein>
<dbReference type="OrthoDB" id="655534at2"/>
<feature type="chain" id="PRO_5017704425" evidence="1">
    <location>
        <begin position="20"/>
        <end position="321"/>
    </location>
</feature>
<feature type="signal peptide" evidence="1">
    <location>
        <begin position="1"/>
        <end position="19"/>
    </location>
</feature>
<sequence length="321" mass="35807">MKIAGLSVLMLLVTGMAYAQEINFSRVQDMTVWYNQSLKTDKQNTVKLNYRNVSYQGLMAYNSVAAMIDIPLIKKVNREEPDKGYFSLSGAVASDKSNQGIFSNTVGLLGLSYALPLGDEETYAAVGFQGSYYQSRLNTVNMDGAFPDQFDQYGPITGAQSKDNIAGNWAYYYFNLNTGISIFSNGENNKWYIGASVMHVNQPYTDQKKLSNSKLSPQWSFQGGYTYITPDKNEASFHATLNWQAQAYKHFFNVNYIKSLPGIQGGVGCGLSYRYNDAVIPDIEIRYSNVTIAALYDINVSDIHASGYQRNGIELALKLDF</sequence>
<dbReference type="RefSeq" id="WP_116848142.1">
    <property type="nucleotide sequence ID" value="NZ_QTJU01000005.1"/>
</dbReference>
<keyword evidence="3" id="KW-1185">Reference proteome</keyword>
<dbReference type="AlphaFoldDB" id="A0A3E1NHR1"/>
<gene>
    <name evidence="2" type="ORF">DXN05_15305</name>
</gene>
<dbReference type="InterPro" id="IPR019861">
    <property type="entry name" value="PorP/SprF_Bacteroidetes"/>
</dbReference>
<dbReference type="Pfam" id="PF11751">
    <property type="entry name" value="PorP_SprF"/>
    <property type="match status" value="1"/>
</dbReference>
<keyword evidence="1" id="KW-0732">Signal</keyword>
<proteinExistence type="predicted"/>
<evidence type="ECO:0000313" key="3">
    <source>
        <dbReference type="Proteomes" id="UP000261284"/>
    </source>
</evidence>
<reference evidence="2 3" key="1">
    <citation type="submission" date="2018-08" db="EMBL/GenBank/DDBJ databases">
        <title>Chitinophagaceae sp. K23C18032701, a novel bacterium isolated from forest soil.</title>
        <authorList>
            <person name="Wang C."/>
        </authorList>
    </citation>
    <scope>NUCLEOTIDE SEQUENCE [LARGE SCALE GENOMIC DNA]</scope>
    <source>
        <strain evidence="2 3">K23C18032701</strain>
    </source>
</reference>
<comment type="caution">
    <text evidence="2">The sequence shown here is derived from an EMBL/GenBank/DDBJ whole genome shotgun (WGS) entry which is preliminary data.</text>
</comment>
<dbReference type="EMBL" id="QTJU01000005">
    <property type="protein sequence ID" value="RFM27384.1"/>
    <property type="molecule type" value="Genomic_DNA"/>
</dbReference>